<evidence type="ECO:0000313" key="2">
    <source>
        <dbReference type="EMBL" id="GEX88977.1"/>
    </source>
</evidence>
<protein>
    <submittedName>
        <fullName evidence="2">Uncharacterized protein</fullName>
    </submittedName>
</protein>
<accession>A0A699HA38</accession>
<proteinExistence type="predicted"/>
<comment type="caution">
    <text evidence="2">The sequence shown here is derived from an EMBL/GenBank/DDBJ whole genome shotgun (WGS) entry which is preliminary data.</text>
</comment>
<dbReference type="AlphaFoldDB" id="A0A699HA38"/>
<keyword evidence="1" id="KW-0175">Coiled coil</keyword>
<organism evidence="2">
    <name type="scientific">Tanacetum cinerariifolium</name>
    <name type="common">Dalmatian daisy</name>
    <name type="synonym">Chrysanthemum cinerariifolium</name>
    <dbReference type="NCBI Taxonomy" id="118510"/>
    <lineage>
        <taxon>Eukaryota</taxon>
        <taxon>Viridiplantae</taxon>
        <taxon>Streptophyta</taxon>
        <taxon>Embryophyta</taxon>
        <taxon>Tracheophyta</taxon>
        <taxon>Spermatophyta</taxon>
        <taxon>Magnoliopsida</taxon>
        <taxon>eudicotyledons</taxon>
        <taxon>Gunneridae</taxon>
        <taxon>Pentapetalae</taxon>
        <taxon>asterids</taxon>
        <taxon>campanulids</taxon>
        <taxon>Asterales</taxon>
        <taxon>Asteraceae</taxon>
        <taxon>Asteroideae</taxon>
        <taxon>Anthemideae</taxon>
        <taxon>Anthemidinae</taxon>
        <taxon>Tanacetum</taxon>
    </lineage>
</organism>
<name>A0A699HA38_TANCI</name>
<reference evidence="2" key="1">
    <citation type="journal article" date="2019" name="Sci. Rep.">
        <title>Draft genome of Tanacetum cinerariifolium, the natural source of mosquito coil.</title>
        <authorList>
            <person name="Yamashiro T."/>
            <person name="Shiraishi A."/>
            <person name="Satake H."/>
            <person name="Nakayama K."/>
        </authorList>
    </citation>
    <scope>NUCLEOTIDE SEQUENCE</scope>
</reference>
<evidence type="ECO:0000256" key="1">
    <source>
        <dbReference type="SAM" id="Coils"/>
    </source>
</evidence>
<dbReference type="EMBL" id="BKCJ010136942">
    <property type="protein sequence ID" value="GEX88977.1"/>
    <property type="molecule type" value="Genomic_DNA"/>
</dbReference>
<feature type="coiled-coil region" evidence="1">
    <location>
        <begin position="25"/>
        <end position="60"/>
    </location>
</feature>
<gene>
    <name evidence="2" type="ORF">Tci_360952</name>
</gene>
<sequence length="187" mass="21925">MEGHGSSGLWWRSSRKRGSGVAETALKLQAEFDEEEQRIAREREKERERAQQELEANIALIETWDDVQAKIDVDHHLAERLSSTSLIVENIDKQERQLLDWKLMFVDDDGNPLYKADSKGVANSNSEVEEVYNETASFMDSTYLKRCSESGYVTNSLLEQWKETKRDNDYYPYDDDLYERHDMFEKL</sequence>